<accession>A0A1V9YBG7</accession>
<feature type="region of interest" description="Disordered" evidence="1">
    <location>
        <begin position="42"/>
        <end position="75"/>
    </location>
</feature>
<dbReference type="Gene3D" id="3.30.70.270">
    <property type="match status" value="1"/>
</dbReference>
<dbReference type="Proteomes" id="UP000243217">
    <property type="component" value="Unassembled WGS sequence"/>
</dbReference>
<protein>
    <submittedName>
        <fullName evidence="3">DNA repair protein REV1</fullName>
    </submittedName>
</protein>
<dbReference type="Gene3D" id="3.40.1170.60">
    <property type="match status" value="1"/>
</dbReference>
<dbReference type="STRING" id="74557.A0A1V9YBG7"/>
<dbReference type="GO" id="GO:0003887">
    <property type="term" value="F:DNA-directed DNA polymerase activity"/>
    <property type="evidence" value="ECO:0007669"/>
    <property type="project" value="TreeGrafter"/>
</dbReference>
<dbReference type="AlphaFoldDB" id="A0A1V9YBG7"/>
<evidence type="ECO:0000313" key="4">
    <source>
        <dbReference type="Proteomes" id="UP000243217"/>
    </source>
</evidence>
<evidence type="ECO:0000259" key="2">
    <source>
        <dbReference type="PROSITE" id="PS50173"/>
    </source>
</evidence>
<dbReference type="PANTHER" id="PTHR45990:SF1">
    <property type="entry name" value="DNA REPAIR PROTEIN REV1"/>
    <property type="match status" value="1"/>
</dbReference>
<name>A0A1V9YBG7_9STRA</name>
<feature type="compositionally biased region" description="Basic residues" evidence="1">
    <location>
        <begin position="175"/>
        <end position="185"/>
    </location>
</feature>
<evidence type="ECO:0000313" key="3">
    <source>
        <dbReference type="EMBL" id="OQR83085.1"/>
    </source>
</evidence>
<comment type="caution">
    <text evidence="3">The sequence shown here is derived from an EMBL/GenBank/DDBJ whole genome shotgun (WGS) entry which is preliminary data.</text>
</comment>
<dbReference type="InterPro" id="IPR043502">
    <property type="entry name" value="DNA/RNA_pol_sf"/>
</dbReference>
<dbReference type="EMBL" id="JNBS01004573">
    <property type="protein sequence ID" value="OQR83085.1"/>
    <property type="molecule type" value="Genomic_DNA"/>
</dbReference>
<evidence type="ECO:0000256" key="1">
    <source>
        <dbReference type="SAM" id="MobiDB-lite"/>
    </source>
</evidence>
<dbReference type="OrthoDB" id="427711at2759"/>
<sequence>MPAVVDQKNAPLKTQTVVNQKITSVNTQAASIQPMTNLNIAPPVSVPNNPALPPRPPKKAQPTAIAQNDSKRKPMSTRDGAAVFVRFFFQNSRLHHIGSWKSFFQSHALELMAKAPTYDASLYGNCTGTDRVILHVDMDCFFVSVAIRNLPPVYKDLPIAVAHSGYSSHDDPKGQNKKGTSKISP</sequence>
<dbReference type="PROSITE" id="PS50173">
    <property type="entry name" value="UMUC"/>
    <property type="match status" value="1"/>
</dbReference>
<feature type="domain" description="UmuC" evidence="2">
    <location>
        <begin position="133"/>
        <end position="171"/>
    </location>
</feature>
<dbReference type="GO" id="GO:0005634">
    <property type="term" value="C:nucleus"/>
    <property type="evidence" value="ECO:0007669"/>
    <property type="project" value="TreeGrafter"/>
</dbReference>
<dbReference type="InterPro" id="IPR001126">
    <property type="entry name" value="UmuC"/>
</dbReference>
<dbReference type="GO" id="GO:0006281">
    <property type="term" value="P:DNA repair"/>
    <property type="evidence" value="ECO:0007669"/>
    <property type="project" value="InterPro"/>
</dbReference>
<dbReference type="SUPFAM" id="SSF56672">
    <property type="entry name" value="DNA/RNA polymerases"/>
    <property type="match status" value="1"/>
</dbReference>
<gene>
    <name evidence="3" type="ORF">THRCLA_10987</name>
</gene>
<feature type="region of interest" description="Disordered" evidence="1">
    <location>
        <begin position="165"/>
        <end position="185"/>
    </location>
</feature>
<dbReference type="GO" id="GO:0017125">
    <property type="term" value="F:deoxycytidyl transferase activity"/>
    <property type="evidence" value="ECO:0007669"/>
    <property type="project" value="TreeGrafter"/>
</dbReference>
<dbReference type="GO" id="GO:0070987">
    <property type="term" value="P:error-free translesion synthesis"/>
    <property type="evidence" value="ECO:0007669"/>
    <property type="project" value="TreeGrafter"/>
</dbReference>
<dbReference type="InterPro" id="IPR043128">
    <property type="entry name" value="Rev_trsase/Diguanyl_cyclase"/>
</dbReference>
<dbReference type="PANTHER" id="PTHR45990">
    <property type="entry name" value="DNA REPAIR PROTEIN REV1"/>
    <property type="match status" value="1"/>
</dbReference>
<organism evidence="3 4">
    <name type="scientific">Thraustotheca clavata</name>
    <dbReference type="NCBI Taxonomy" id="74557"/>
    <lineage>
        <taxon>Eukaryota</taxon>
        <taxon>Sar</taxon>
        <taxon>Stramenopiles</taxon>
        <taxon>Oomycota</taxon>
        <taxon>Saprolegniomycetes</taxon>
        <taxon>Saprolegniales</taxon>
        <taxon>Achlyaceae</taxon>
        <taxon>Thraustotheca</taxon>
    </lineage>
</organism>
<dbReference type="GO" id="GO:0042276">
    <property type="term" value="P:error-prone translesion synthesis"/>
    <property type="evidence" value="ECO:0007669"/>
    <property type="project" value="TreeGrafter"/>
</dbReference>
<keyword evidence="4" id="KW-1185">Reference proteome</keyword>
<proteinExistence type="predicted"/>
<reference evidence="3 4" key="1">
    <citation type="journal article" date="2014" name="Genome Biol. Evol.">
        <title>The secreted proteins of Achlya hypogyna and Thraustotheca clavata identify the ancestral oomycete secretome and reveal gene acquisitions by horizontal gene transfer.</title>
        <authorList>
            <person name="Misner I."/>
            <person name="Blouin N."/>
            <person name="Leonard G."/>
            <person name="Richards T.A."/>
            <person name="Lane C.E."/>
        </authorList>
    </citation>
    <scope>NUCLEOTIDE SEQUENCE [LARGE SCALE GENOMIC DNA]</scope>
    <source>
        <strain evidence="3 4">ATCC 34112</strain>
    </source>
</reference>
<dbReference type="Gene3D" id="6.10.250.1490">
    <property type="match status" value="1"/>
</dbReference>